<dbReference type="Proteomes" id="UP000325577">
    <property type="component" value="Linkage Group LG18"/>
</dbReference>
<evidence type="ECO:0000313" key="1">
    <source>
        <dbReference type="EMBL" id="KAA8534622.1"/>
    </source>
</evidence>
<accession>A0A5J5AXX2</accession>
<keyword evidence="2" id="KW-1185">Reference proteome</keyword>
<dbReference type="EMBL" id="CM018041">
    <property type="protein sequence ID" value="KAA8534622.1"/>
    <property type="molecule type" value="Genomic_DNA"/>
</dbReference>
<dbReference type="AlphaFoldDB" id="A0A5J5AXX2"/>
<name>A0A5J5AXX2_9ASTE</name>
<gene>
    <name evidence="1" type="ORF">F0562_032119</name>
</gene>
<organism evidence="1 2">
    <name type="scientific">Nyssa sinensis</name>
    <dbReference type="NCBI Taxonomy" id="561372"/>
    <lineage>
        <taxon>Eukaryota</taxon>
        <taxon>Viridiplantae</taxon>
        <taxon>Streptophyta</taxon>
        <taxon>Embryophyta</taxon>
        <taxon>Tracheophyta</taxon>
        <taxon>Spermatophyta</taxon>
        <taxon>Magnoliopsida</taxon>
        <taxon>eudicotyledons</taxon>
        <taxon>Gunneridae</taxon>
        <taxon>Pentapetalae</taxon>
        <taxon>asterids</taxon>
        <taxon>Cornales</taxon>
        <taxon>Nyssaceae</taxon>
        <taxon>Nyssa</taxon>
    </lineage>
</organism>
<protein>
    <submittedName>
        <fullName evidence="1">Uncharacterized protein</fullName>
    </submittedName>
</protein>
<reference evidence="1 2" key="1">
    <citation type="submission" date="2019-09" db="EMBL/GenBank/DDBJ databases">
        <title>A chromosome-level genome assembly of the Chinese tupelo Nyssa sinensis.</title>
        <authorList>
            <person name="Yang X."/>
            <person name="Kang M."/>
            <person name="Yang Y."/>
            <person name="Xiong H."/>
            <person name="Wang M."/>
            <person name="Zhang Z."/>
            <person name="Wang Z."/>
            <person name="Wu H."/>
            <person name="Ma T."/>
            <person name="Liu J."/>
            <person name="Xi Z."/>
        </authorList>
    </citation>
    <scope>NUCLEOTIDE SEQUENCE [LARGE SCALE GENOMIC DNA]</scope>
    <source>
        <strain evidence="1">J267</strain>
        <tissue evidence="1">Leaf</tissue>
    </source>
</reference>
<proteinExistence type="predicted"/>
<sequence>MATLGCLGNHSTIFFYLVGSGLGPLVLVGSRPDKAADYGLPEVVDFGLEEAVGDGLLEVADSGLLDVVGSRVVEVVFVP</sequence>
<evidence type="ECO:0000313" key="2">
    <source>
        <dbReference type="Proteomes" id="UP000325577"/>
    </source>
</evidence>